<dbReference type="PANTHER" id="PTHR45749">
    <property type="match status" value="1"/>
</dbReference>
<dbReference type="Pfam" id="PF14291">
    <property type="entry name" value="DUF4371"/>
    <property type="match status" value="1"/>
</dbReference>
<organism evidence="3 4">
    <name type="scientific">Stichopus japonicus</name>
    <name type="common">Sea cucumber</name>
    <dbReference type="NCBI Taxonomy" id="307972"/>
    <lineage>
        <taxon>Eukaryota</taxon>
        <taxon>Metazoa</taxon>
        <taxon>Echinodermata</taxon>
        <taxon>Eleutherozoa</taxon>
        <taxon>Echinozoa</taxon>
        <taxon>Holothuroidea</taxon>
        <taxon>Aspidochirotacea</taxon>
        <taxon>Aspidochirotida</taxon>
        <taxon>Stichopodidae</taxon>
        <taxon>Apostichopus</taxon>
    </lineage>
</organism>
<dbReference type="Proteomes" id="UP000230750">
    <property type="component" value="Unassembled WGS sequence"/>
</dbReference>
<reference evidence="3 4" key="1">
    <citation type="journal article" date="2017" name="PLoS Biol.">
        <title>The sea cucumber genome provides insights into morphological evolution and visceral regeneration.</title>
        <authorList>
            <person name="Zhang X."/>
            <person name="Sun L."/>
            <person name="Yuan J."/>
            <person name="Sun Y."/>
            <person name="Gao Y."/>
            <person name="Zhang L."/>
            <person name="Li S."/>
            <person name="Dai H."/>
            <person name="Hamel J.F."/>
            <person name="Liu C."/>
            <person name="Yu Y."/>
            <person name="Liu S."/>
            <person name="Lin W."/>
            <person name="Guo K."/>
            <person name="Jin S."/>
            <person name="Xu P."/>
            <person name="Storey K.B."/>
            <person name="Huan P."/>
            <person name="Zhang T."/>
            <person name="Zhou Y."/>
            <person name="Zhang J."/>
            <person name="Lin C."/>
            <person name="Li X."/>
            <person name="Xing L."/>
            <person name="Huo D."/>
            <person name="Sun M."/>
            <person name="Wang L."/>
            <person name="Mercier A."/>
            <person name="Li F."/>
            <person name="Yang H."/>
            <person name="Xiang J."/>
        </authorList>
    </citation>
    <scope>NUCLEOTIDE SEQUENCE [LARGE SCALE GENOMIC DNA]</scope>
    <source>
        <strain evidence="3">Shaxun</strain>
        <tissue evidence="3">Muscle</tissue>
    </source>
</reference>
<dbReference type="InterPro" id="IPR006580">
    <property type="entry name" value="Znf_TTF"/>
</dbReference>
<dbReference type="InterPro" id="IPR012337">
    <property type="entry name" value="RNaseH-like_sf"/>
</dbReference>
<sequence>MDSRKRKNITGPMDAFLTKVRQPDDESQNESETSRPTTDISYENERGLTTENLDGPVQPAMEQASLELEPGTTALAAIDQTNRPNPRPRPNDHDKTAAQPGNIDMGELCGEITDQQRHTILTDKWVVPTGYTFPTRHISGKNRKFNVSWLNEQPWLRYSASKDGVYCCYCRLFGTGRSGEAGHFGSQPVSDWKNISLLIKRHLKCKSHLTNIVKAESFLSVSLGKQKDVRSQLSSAFSKQIERNRKIISSILDVIILCGKQNIPLRGRTEDRSNFMALINFHAKADPVLEHHLANAPNNAKYLSPQIQNELIELCGEQIRDTIVKDCNDSLCFGLMADEATDCATLEQVALCVRFVQRKTNNIAVREEFLGFKDACSTTGEALANQFCQTLDECGINANKMRAQCYDGASNMSGKYKGVQARIREIYPDAPYIHCQAHCLNLAIVHGCSDPLIRNMMGTVQEIAFAFSYSAKRQYHFKLAMMESEIAQEKMKKRDKLRTLCETRWSSRPDALFTFKSSFDVVVDALAELELNSDSKARAFRCSILKFEFIVGLVAAEGILQYVVPLSKMLQRIDNDLVTAAKRIQSQLRYPN</sequence>
<gene>
    <name evidence="3" type="ORF">BSL78_26350</name>
</gene>
<keyword evidence="3" id="KW-0808">Transferase</keyword>
<accession>A0A2G8JM74</accession>
<dbReference type="SUPFAM" id="SSF53098">
    <property type="entry name" value="Ribonuclease H-like"/>
    <property type="match status" value="1"/>
</dbReference>
<evidence type="ECO:0000313" key="4">
    <source>
        <dbReference type="Proteomes" id="UP000230750"/>
    </source>
</evidence>
<dbReference type="InterPro" id="IPR025398">
    <property type="entry name" value="DUF4371"/>
</dbReference>
<evidence type="ECO:0000256" key="1">
    <source>
        <dbReference type="SAM" id="MobiDB-lite"/>
    </source>
</evidence>
<keyword evidence="3" id="KW-0418">Kinase</keyword>
<feature type="region of interest" description="Disordered" evidence="1">
    <location>
        <begin position="79"/>
        <end position="100"/>
    </location>
</feature>
<dbReference type="STRING" id="307972.A0A2G8JM74"/>
<name>A0A2G8JM74_STIJA</name>
<proteinExistence type="predicted"/>
<evidence type="ECO:0000259" key="2">
    <source>
        <dbReference type="SMART" id="SM00597"/>
    </source>
</evidence>
<protein>
    <submittedName>
        <fullName evidence="3">Putative 52 kDa repressor of the inhibitor of the protein kinase-like</fullName>
    </submittedName>
</protein>
<feature type="domain" description="TTF-type" evidence="2">
    <location>
        <begin position="141"/>
        <end position="225"/>
    </location>
</feature>
<feature type="compositionally biased region" description="Polar residues" evidence="1">
    <location>
        <begin position="30"/>
        <end position="42"/>
    </location>
</feature>
<dbReference type="PANTHER" id="PTHR45749:SF21">
    <property type="entry name" value="DUF4371 DOMAIN-CONTAINING PROTEIN"/>
    <property type="match status" value="1"/>
</dbReference>
<keyword evidence="4" id="KW-1185">Reference proteome</keyword>
<comment type="caution">
    <text evidence="3">The sequence shown here is derived from an EMBL/GenBank/DDBJ whole genome shotgun (WGS) entry which is preliminary data.</text>
</comment>
<evidence type="ECO:0000313" key="3">
    <source>
        <dbReference type="EMBL" id="PIK36823.1"/>
    </source>
</evidence>
<dbReference type="AlphaFoldDB" id="A0A2G8JM74"/>
<dbReference type="GO" id="GO:0016301">
    <property type="term" value="F:kinase activity"/>
    <property type="evidence" value="ECO:0007669"/>
    <property type="project" value="UniProtKB-KW"/>
</dbReference>
<dbReference type="EMBL" id="MRZV01001612">
    <property type="protein sequence ID" value="PIK36823.1"/>
    <property type="molecule type" value="Genomic_DNA"/>
</dbReference>
<feature type="region of interest" description="Disordered" evidence="1">
    <location>
        <begin position="1"/>
        <end position="57"/>
    </location>
</feature>
<dbReference type="OrthoDB" id="10029684at2759"/>
<dbReference type="SMART" id="SM00597">
    <property type="entry name" value="ZnF_TTF"/>
    <property type="match status" value="1"/>
</dbReference>